<evidence type="ECO:0000256" key="2">
    <source>
        <dbReference type="ARBA" id="ARBA00022525"/>
    </source>
</evidence>
<dbReference type="SMART" id="SM00477">
    <property type="entry name" value="NUC"/>
    <property type="match status" value="1"/>
</dbReference>
<dbReference type="PANTHER" id="PTHR10151:SF107">
    <property type="entry name" value="ECTONUCLEOTIDE PYROPHOSPHATASE_PHOSPHODIESTERASE FAMILY MEMBER 3"/>
    <property type="match status" value="1"/>
</dbReference>
<dbReference type="SMART" id="SM00892">
    <property type="entry name" value="Endonuclease_NS"/>
    <property type="match status" value="1"/>
</dbReference>
<dbReference type="InterPro" id="IPR002591">
    <property type="entry name" value="Phosphodiest/P_Trfase"/>
</dbReference>
<dbReference type="GO" id="GO:0003676">
    <property type="term" value="F:nucleic acid binding"/>
    <property type="evidence" value="ECO:0007669"/>
    <property type="project" value="InterPro"/>
</dbReference>
<feature type="domain" description="SMB" evidence="8">
    <location>
        <begin position="46"/>
        <end position="89"/>
    </location>
</feature>
<keyword evidence="7" id="KW-1133">Transmembrane helix</keyword>
<dbReference type="InterPro" id="IPR044925">
    <property type="entry name" value="His-Me_finger_sf"/>
</dbReference>
<dbReference type="SUPFAM" id="SSF53649">
    <property type="entry name" value="Alkaline phosphatase-like"/>
    <property type="match status" value="1"/>
</dbReference>
<feature type="domain" description="SMB" evidence="8">
    <location>
        <begin position="90"/>
        <end position="134"/>
    </location>
</feature>
<dbReference type="InterPro" id="IPR001604">
    <property type="entry name" value="Endo_G_ENPP1-like_dom"/>
</dbReference>
<keyword evidence="4" id="KW-0378">Hydrolase</keyword>
<dbReference type="Gene3D" id="3.40.720.10">
    <property type="entry name" value="Alkaline Phosphatase, subunit A"/>
    <property type="match status" value="1"/>
</dbReference>
<dbReference type="InterPro" id="IPR036024">
    <property type="entry name" value="Somatomedin_B-like_dom_sf"/>
</dbReference>
<evidence type="ECO:0000259" key="8">
    <source>
        <dbReference type="PROSITE" id="PS50958"/>
    </source>
</evidence>
<keyword evidence="5" id="KW-1015">Disulfide bond</keyword>
<dbReference type="Gene3D" id="3.40.570.10">
    <property type="entry name" value="Extracellular Endonuclease, subunit A"/>
    <property type="match status" value="1"/>
</dbReference>
<dbReference type="SUPFAM" id="SSF90188">
    <property type="entry name" value="Somatomedin B domain"/>
    <property type="match status" value="2"/>
</dbReference>
<keyword evidence="3" id="KW-0479">Metal-binding</keyword>
<keyword evidence="6" id="KW-0325">Glycoprotein</keyword>
<dbReference type="FunFam" id="4.10.410.20:FF:000001">
    <property type="entry name" value="Ectonucleotide pyrophosphatase/phosphodiesterase family member 2"/>
    <property type="match status" value="1"/>
</dbReference>
<keyword evidence="7" id="KW-0812">Transmembrane</keyword>
<accession>A0A6J2WGY6</accession>
<dbReference type="SMART" id="SM00201">
    <property type="entry name" value="SO"/>
    <property type="match status" value="2"/>
</dbReference>
<dbReference type="OrthoDB" id="415411at2759"/>
<dbReference type="Proteomes" id="UP000504632">
    <property type="component" value="Chromosome 12"/>
</dbReference>
<proteinExistence type="predicted"/>
<evidence type="ECO:0000256" key="5">
    <source>
        <dbReference type="ARBA" id="ARBA00023157"/>
    </source>
</evidence>
<gene>
    <name evidence="10" type="primary">LOC115825140</name>
</gene>
<dbReference type="GO" id="GO:0046872">
    <property type="term" value="F:metal ion binding"/>
    <property type="evidence" value="ECO:0007669"/>
    <property type="project" value="UniProtKB-KW"/>
</dbReference>
<dbReference type="RefSeq" id="XP_030644785.1">
    <property type="nucleotide sequence ID" value="XM_030788925.1"/>
</dbReference>
<keyword evidence="7" id="KW-0472">Membrane</keyword>
<evidence type="ECO:0000256" key="6">
    <source>
        <dbReference type="ARBA" id="ARBA00023180"/>
    </source>
</evidence>
<feature type="transmembrane region" description="Helical" evidence="7">
    <location>
        <begin position="12"/>
        <end position="36"/>
    </location>
</feature>
<evidence type="ECO:0000313" key="10">
    <source>
        <dbReference type="RefSeq" id="XP_030644785.1"/>
    </source>
</evidence>
<dbReference type="PROSITE" id="PS00524">
    <property type="entry name" value="SMB_1"/>
    <property type="match status" value="2"/>
</dbReference>
<dbReference type="AlphaFoldDB" id="A0A6J2WGY6"/>
<dbReference type="InterPro" id="IPR020821">
    <property type="entry name" value="ENPP1-3/EXOG-like_nuc-like"/>
</dbReference>
<organism evidence="9 10">
    <name type="scientific">Chanos chanos</name>
    <name type="common">Milkfish</name>
    <name type="synonym">Mugil chanos</name>
    <dbReference type="NCBI Taxonomy" id="29144"/>
    <lineage>
        <taxon>Eukaryota</taxon>
        <taxon>Metazoa</taxon>
        <taxon>Chordata</taxon>
        <taxon>Craniata</taxon>
        <taxon>Vertebrata</taxon>
        <taxon>Euteleostomi</taxon>
        <taxon>Actinopterygii</taxon>
        <taxon>Neopterygii</taxon>
        <taxon>Teleostei</taxon>
        <taxon>Ostariophysi</taxon>
        <taxon>Gonorynchiformes</taxon>
        <taxon>Chanidae</taxon>
        <taxon>Chanos</taxon>
    </lineage>
</organism>
<dbReference type="Pfam" id="PF01223">
    <property type="entry name" value="Endonuclease_NS"/>
    <property type="match status" value="1"/>
</dbReference>
<dbReference type="PANTHER" id="PTHR10151">
    <property type="entry name" value="ECTONUCLEOTIDE PYROPHOSPHATASE/PHOSPHODIESTERASE"/>
    <property type="match status" value="1"/>
</dbReference>
<evidence type="ECO:0000313" key="9">
    <source>
        <dbReference type="Proteomes" id="UP000504632"/>
    </source>
</evidence>
<dbReference type="GO" id="GO:0047429">
    <property type="term" value="F:nucleoside triphosphate diphosphatase activity"/>
    <property type="evidence" value="ECO:0007669"/>
    <property type="project" value="TreeGrafter"/>
</dbReference>
<dbReference type="Gene3D" id="4.10.410.20">
    <property type="match status" value="2"/>
</dbReference>
<evidence type="ECO:0000256" key="7">
    <source>
        <dbReference type="SAM" id="Phobius"/>
    </source>
</evidence>
<dbReference type="InterPro" id="IPR044929">
    <property type="entry name" value="DNA/RNA_non-sp_Endonuclease_sf"/>
</dbReference>
<dbReference type="GO" id="GO:0005576">
    <property type="term" value="C:extracellular region"/>
    <property type="evidence" value="ECO:0007669"/>
    <property type="project" value="UniProtKB-SubCell"/>
</dbReference>
<dbReference type="GO" id="GO:0009143">
    <property type="term" value="P:nucleoside triphosphate catabolic process"/>
    <property type="evidence" value="ECO:0007669"/>
    <property type="project" value="TreeGrafter"/>
</dbReference>
<dbReference type="PROSITE" id="PS50958">
    <property type="entry name" value="SMB_2"/>
    <property type="match status" value="2"/>
</dbReference>
<sequence length="868" mass="97718">MAFSKSYVSRKQVIIIGILAVSVVIIILGLGLGLGLQLENCRKPDVLTSCRNRCYEPFDDETQACRCDEQCVTTNSCCYDFKDTCLQPNQSWECTTLRCGEARVPGGNCHCSDDCLSAGDCCTNYKSVCHGETEWVEDECSDMTPKCPASFKREPLLLISLDGLRAEYMKTWHHVIPVLEKLRQCGTSSPYMQAVFPSKTFPNHYSIVTGLYAESHGLVDNNMYDPEFDASFSLSNSEKDKPRWYLGQPIWNTVMSQGLRAGTFFWPGSDVPINGTFPNIYEPYNGKIPFEQRVFTVLKWLQLPEQDRPDFFTLYLEEPDKSGHSFGPVSGGLIAALQGVDKIIGQLMNGLKQLNLHQCVNIIIVADHGMEETSCGRKEVLEHYVGDVGAFYVYEGPVGRIRARNKDQPFAAAELVANMTCKKPDQKIKAYLKAHLPKRFHFANSRRIEEVGVIVEPRWLFERYPGSLTFCDGGQHGYDNDVYSMQAMFLSHGPKFQPKTEVEPFSNIELYNLMCDLLEVSPAENNGTHGSMNHLLQEPFFTPTHPQEKSLPGQCPLLTLTPSDTLGCNCSALDELNLNSRLNLTASQVLDSEKRHLPFGRPRLLWADEDYCILHHEGYVSAYSHSAFMPMWTSFTIDRPLNSEPMPGVLPDCLRADVRIPASQSATCDQYSSSSGKISPVFLYPPNLNKTAEQQFDALIMSNVVPVFPEFKRIWDYLQTVLLKTYASQFNGVNVVTGPVFDYNYDGRYDTADLIQQFVPGTGIPIPTHYFVVLTSCSDASLPVHLCDQDLQTVSFLIPHREDNSESCSSSEAESQWVEDLLWFHQSRVRDVEWITGLDFYQDSGRPIAELLRVKTRPTAAIHRQPSA</sequence>
<dbReference type="InterPro" id="IPR017850">
    <property type="entry name" value="Alkaline_phosphatase_core_sf"/>
</dbReference>
<dbReference type="CDD" id="cd00091">
    <property type="entry name" value="NUC"/>
    <property type="match status" value="1"/>
</dbReference>
<evidence type="ECO:0000256" key="4">
    <source>
        <dbReference type="ARBA" id="ARBA00022801"/>
    </source>
</evidence>
<dbReference type="InParanoid" id="A0A6J2WGY6"/>
<keyword evidence="9" id="KW-1185">Reference proteome</keyword>
<protein>
    <submittedName>
        <fullName evidence="10">Venom phosphodiesterase 1</fullName>
    </submittedName>
</protein>
<dbReference type="InterPro" id="IPR001212">
    <property type="entry name" value="Somatomedin_B_dom"/>
</dbReference>
<evidence type="ECO:0000256" key="1">
    <source>
        <dbReference type="ARBA" id="ARBA00004613"/>
    </source>
</evidence>
<dbReference type="Pfam" id="PF01663">
    <property type="entry name" value="Phosphodiest"/>
    <property type="match status" value="1"/>
</dbReference>
<reference evidence="10" key="1">
    <citation type="submission" date="2025-08" db="UniProtKB">
        <authorList>
            <consortium name="RefSeq"/>
        </authorList>
    </citation>
    <scope>IDENTIFICATION</scope>
</reference>
<dbReference type="SUPFAM" id="SSF54060">
    <property type="entry name" value="His-Me finger endonucleases"/>
    <property type="match status" value="1"/>
</dbReference>
<dbReference type="GeneID" id="115825140"/>
<dbReference type="CDD" id="cd16018">
    <property type="entry name" value="Enpp"/>
    <property type="match status" value="1"/>
</dbReference>
<evidence type="ECO:0000256" key="3">
    <source>
        <dbReference type="ARBA" id="ARBA00022723"/>
    </source>
</evidence>
<dbReference type="Pfam" id="PF01033">
    <property type="entry name" value="Somatomedin_B"/>
    <property type="match status" value="2"/>
</dbReference>
<name>A0A6J2WGY6_CHACN</name>
<comment type="subcellular location">
    <subcellularLocation>
        <location evidence="1">Secreted</location>
    </subcellularLocation>
</comment>
<keyword evidence="2" id="KW-0964">Secreted</keyword>